<evidence type="ECO:0000259" key="1">
    <source>
        <dbReference type="Pfam" id="PF01323"/>
    </source>
</evidence>
<dbReference type="GO" id="GO:0016491">
    <property type="term" value="F:oxidoreductase activity"/>
    <property type="evidence" value="ECO:0007669"/>
    <property type="project" value="InterPro"/>
</dbReference>
<proteinExistence type="predicted"/>
<dbReference type="InterPro" id="IPR001853">
    <property type="entry name" value="DSBA-like_thioredoxin_dom"/>
</dbReference>
<dbReference type="InterPro" id="IPR036249">
    <property type="entry name" value="Thioredoxin-like_sf"/>
</dbReference>
<dbReference type="AlphaFoldDB" id="A0A7S8F1V2"/>
<name>A0A7S8F1V2_9SPHN</name>
<dbReference type="InterPro" id="IPR041205">
    <property type="entry name" value="ScsC_N"/>
</dbReference>
<feature type="domain" description="Copper resistance protein ScsC N-terminal" evidence="2">
    <location>
        <begin position="31"/>
        <end position="57"/>
    </location>
</feature>
<sequence>MRNYIVTAIIALVFGFAGAGIWSISGLGNGQVRDYLVANPEILPEMAQAYQQGQSQERLAEVKDAVDDVFPGAVLGNPNGSKILVKFTDFACTYCRQSVAQVDRLIAADPELKVVIREWPIFEGSETWARIGLAAAKQGKYASFYHEMFKLGPPNATTIEQAARIAGVDLEAASAYATSEEVTAELERNMALARTLGFTGTPSWIAGGEVVEGLVPTSRLAEALDIKI</sequence>
<dbReference type="Gene3D" id="3.40.30.10">
    <property type="entry name" value="Glutaredoxin"/>
    <property type="match status" value="1"/>
</dbReference>
<evidence type="ECO:0000313" key="4">
    <source>
        <dbReference type="Proteomes" id="UP000594459"/>
    </source>
</evidence>
<dbReference type="EMBL" id="CP064654">
    <property type="protein sequence ID" value="QPC98765.1"/>
    <property type="molecule type" value="Genomic_DNA"/>
</dbReference>
<keyword evidence="4" id="KW-1185">Reference proteome</keyword>
<gene>
    <name evidence="3" type="ORF">IRL76_13150</name>
</gene>
<dbReference type="CDD" id="cd03023">
    <property type="entry name" value="DsbA_Com1_like"/>
    <property type="match status" value="1"/>
</dbReference>
<dbReference type="KEGG" id="qso:IRL76_13150"/>
<dbReference type="Proteomes" id="UP000594459">
    <property type="component" value="Chromosome"/>
</dbReference>
<dbReference type="RefSeq" id="WP_200981769.1">
    <property type="nucleotide sequence ID" value="NZ_CP064654.1"/>
</dbReference>
<reference evidence="3 4" key="1">
    <citation type="submission" date="2020-11" db="EMBL/GenBank/DDBJ databases">
        <title>The genome sequence of Erythrobacter sp. 6D36.</title>
        <authorList>
            <person name="Liu Y."/>
        </authorList>
    </citation>
    <scope>NUCLEOTIDE SEQUENCE [LARGE SCALE GENOMIC DNA]</scope>
    <source>
        <strain evidence="3 4">6D36</strain>
    </source>
</reference>
<organism evidence="3 4">
    <name type="scientific">Qipengyuania soli</name>
    <dbReference type="NCBI Taxonomy" id="2782568"/>
    <lineage>
        <taxon>Bacteria</taxon>
        <taxon>Pseudomonadati</taxon>
        <taxon>Pseudomonadota</taxon>
        <taxon>Alphaproteobacteria</taxon>
        <taxon>Sphingomonadales</taxon>
        <taxon>Erythrobacteraceae</taxon>
        <taxon>Qipengyuania</taxon>
    </lineage>
</organism>
<accession>A0A7S8F1V2</accession>
<protein>
    <submittedName>
        <fullName evidence="3">Thioredoxin domain-containing protein</fullName>
    </submittedName>
</protein>
<feature type="domain" description="DSBA-like thioredoxin" evidence="1">
    <location>
        <begin position="85"/>
        <end position="224"/>
    </location>
</feature>
<evidence type="ECO:0000313" key="3">
    <source>
        <dbReference type="EMBL" id="QPC98765.1"/>
    </source>
</evidence>
<dbReference type="SUPFAM" id="SSF52833">
    <property type="entry name" value="Thioredoxin-like"/>
    <property type="match status" value="1"/>
</dbReference>
<evidence type="ECO:0000259" key="2">
    <source>
        <dbReference type="Pfam" id="PF18312"/>
    </source>
</evidence>
<dbReference type="Pfam" id="PF01323">
    <property type="entry name" value="DSBA"/>
    <property type="match status" value="1"/>
</dbReference>
<dbReference type="Pfam" id="PF18312">
    <property type="entry name" value="ScsC_N"/>
    <property type="match status" value="1"/>
</dbReference>